<dbReference type="AlphaFoldDB" id="A0A0A9BP50"/>
<keyword evidence="1" id="KW-1133">Transmembrane helix</keyword>
<name>A0A0A9BP50_ARUDO</name>
<organism evidence="2">
    <name type="scientific">Arundo donax</name>
    <name type="common">Giant reed</name>
    <name type="synonym">Donax arundinaceus</name>
    <dbReference type="NCBI Taxonomy" id="35708"/>
    <lineage>
        <taxon>Eukaryota</taxon>
        <taxon>Viridiplantae</taxon>
        <taxon>Streptophyta</taxon>
        <taxon>Embryophyta</taxon>
        <taxon>Tracheophyta</taxon>
        <taxon>Spermatophyta</taxon>
        <taxon>Magnoliopsida</taxon>
        <taxon>Liliopsida</taxon>
        <taxon>Poales</taxon>
        <taxon>Poaceae</taxon>
        <taxon>PACMAD clade</taxon>
        <taxon>Arundinoideae</taxon>
        <taxon>Arundineae</taxon>
        <taxon>Arundo</taxon>
    </lineage>
</organism>
<reference evidence="2" key="1">
    <citation type="submission" date="2014-09" db="EMBL/GenBank/DDBJ databases">
        <authorList>
            <person name="Magalhaes I.L.F."/>
            <person name="Oliveira U."/>
            <person name="Santos F.R."/>
            <person name="Vidigal T.H.D.A."/>
            <person name="Brescovit A.D."/>
            <person name="Santos A.J."/>
        </authorList>
    </citation>
    <scope>NUCLEOTIDE SEQUENCE</scope>
    <source>
        <tissue evidence="2">Shoot tissue taken approximately 20 cm above the soil surface</tissue>
    </source>
</reference>
<accession>A0A0A9BP50</accession>
<evidence type="ECO:0000256" key="1">
    <source>
        <dbReference type="SAM" id="Phobius"/>
    </source>
</evidence>
<feature type="transmembrane region" description="Helical" evidence="1">
    <location>
        <begin position="12"/>
        <end position="29"/>
    </location>
</feature>
<sequence>MSTLTMVNNEYGYFNCVVLNVASTIILATI</sequence>
<evidence type="ECO:0000313" key="2">
    <source>
        <dbReference type="EMBL" id="JAD61057.1"/>
    </source>
</evidence>
<keyword evidence="1" id="KW-0812">Transmembrane</keyword>
<protein>
    <submittedName>
        <fullName evidence="2">Uncharacterized protein</fullName>
    </submittedName>
</protein>
<dbReference type="EMBL" id="GBRH01236838">
    <property type="protein sequence ID" value="JAD61057.1"/>
    <property type="molecule type" value="Transcribed_RNA"/>
</dbReference>
<keyword evidence="1" id="KW-0472">Membrane</keyword>
<proteinExistence type="predicted"/>
<reference evidence="2" key="2">
    <citation type="journal article" date="2015" name="Data Brief">
        <title>Shoot transcriptome of the giant reed, Arundo donax.</title>
        <authorList>
            <person name="Barrero R.A."/>
            <person name="Guerrero F.D."/>
            <person name="Moolhuijzen P."/>
            <person name="Goolsby J.A."/>
            <person name="Tidwell J."/>
            <person name="Bellgard S.E."/>
            <person name="Bellgard M.I."/>
        </authorList>
    </citation>
    <scope>NUCLEOTIDE SEQUENCE</scope>
    <source>
        <tissue evidence="2">Shoot tissue taken approximately 20 cm above the soil surface</tissue>
    </source>
</reference>